<dbReference type="GeneID" id="96087666"/>
<evidence type="ECO:0000313" key="1">
    <source>
        <dbReference type="EMBL" id="KAL1793923.1"/>
    </source>
</evidence>
<dbReference type="EMBL" id="JBHGVX010000007">
    <property type="protein sequence ID" value="KAL1793923.1"/>
    <property type="molecule type" value="Genomic_DNA"/>
</dbReference>
<name>A0ABR3UBQ1_9PLEO</name>
<evidence type="ECO:0000313" key="2">
    <source>
        <dbReference type="Proteomes" id="UP001578633"/>
    </source>
</evidence>
<dbReference type="RefSeq" id="XP_069304507.1">
    <property type="nucleotide sequence ID" value="XM_069453480.1"/>
</dbReference>
<protein>
    <submittedName>
        <fullName evidence="1">Uncharacterized protein</fullName>
    </submittedName>
</protein>
<dbReference type="Proteomes" id="UP001578633">
    <property type="component" value="Chromosome 7"/>
</dbReference>
<comment type="caution">
    <text evidence="1">The sequence shown here is derived from an EMBL/GenBank/DDBJ whole genome shotgun (WGS) entry which is preliminary data.</text>
</comment>
<gene>
    <name evidence="1" type="ORF">ACET3X_007344</name>
</gene>
<sequence length="305" mass="35107">MHARLSREIRDMVYGYLWYFDPERMPHHDVGTQHLRQHHDFTCSPGTTDAIQTHVLLLDLVQNLHWGSSHDITELCDNSALPHYISPAYVGLETAQEVAMSFYCALDLAGLLQCGSKSIRSVLNRDRFDLALPTIDLIRTLTVHCQIDRYRTPPPYCTLPYCTVPPNLRRKSACQHTVSEIGHVRKAALEADFGALLDVKKKQDFKLHIILDQQHIRMEVIAEVIEALAGIVQPLQQHGACVTVSWTYRGHWGMYNGLPPRQSLVDRDVTDFFNLPRELWEYNMRKTYRAVCNFWAHATTRTSDR</sequence>
<proteinExistence type="predicted"/>
<accession>A0ABR3UBQ1</accession>
<reference evidence="1 2" key="1">
    <citation type="submission" date="2024-09" db="EMBL/GenBank/DDBJ databases">
        <title>T2T genomes of carrot and Alternaria dauci and their utility for understanding host-pathogen interaction during carrot leaf blight disease.</title>
        <authorList>
            <person name="Liu W."/>
            <person name="Xu S."/>
            <person name="Ou C."/>
            <person name="Liu X."/>
            <person name="Zhuang F."/>
            <person name="Deng X.W."/>
        </authorList>
    </citation>
    <scope>NUCLEOTIDE SEQUENCE [LARGE SCALE GENOMIC DNA]</scope>
    <source>
        <strain evidence="1 2">A2016</strain>
    </source>
</reference>
<organism evidence="1 2">
    <name type="scientific">Alternaria dauci</name>
    <dbReference type="NCBI Taxonomy" id="48095"/>
    <lineage>
        <taxon>Eukaryota</taxon>
        <taxon>Fungi</taxon>
        <taxon>Dikarya</taxon>
        <taxon>Ascomycota</taxon>
        <taxon>Pezizomycotina</taxon>
        <taxon>Dothideomycetes</taxon>
        <taxon>Pleosporomycetidae</taxon>
        <taxon>Pleosporales</taxon>
        <taxon>Pleosporineae</taxon>
        <taxon>Pleosporaceae</taxon>
        <taxon>Alternaria</taxon>
        <taxon>Alternaria sect. Porri</taxon>
    </lineage>
</organism>
<keyword evidence="2" id="KW-1185">Reference proteome</keyword>